<evidence type="ECO:0000256" key="2">
    <source>
        <dbReference type="ARBA" id="ARBA00022630"/>
    </source>
</evidence>
<dbReference type="SUPFAM" id="SSF48173">
    <property type="entry name" value="Cryptochrome/photolyase FAD-binding domain"/>
    <property type="match status" value="1"/>
</dbReference>
<dbReference type="EMBL" id="BAAAMQ010000015">
    <property type="protein sequence ID" value="GAA2114759.1"/>
    <property type="molecule type" value="Genomic_DNA"/>
</dbReference>
<feature type="domain" description="Photolyase/cryptochrome alpha/beta" evidence="6">
    <location>
        <begin position="18"/>
        <end position="129"/>
    </location>
</feature>
<dbReference type="InterPro" id="IPR036155">
    <property type="entry name" value="Crypto/Photolyase_N_sf"/>
</dbReference>
<keyword evidence="3 5" id="KW-0274">FAD</keyword>
<evidence type="ECO:0000256" key="4">
    <source>
        <dbReference type="ARBA" id="ARBA00022991"/>
    </source>
</evidence>
<dbReference type="SUPFAM" id="SSF52425">
    <property type="entry name" value="Cryptochrome/photolyase, N-terminal domain"/>
    <property type="match status" value="1"/>
</dbReference>
<dbReference type="PANTHER" id="PTHR11455:SF9">
    <property type="entry name" value="CRYPTOCHROME CIRCADIAN CLOCK 5 ISOFORM X1"/>
    <property type="match status" value="1"/>
</dbReference>
<proteinExistence type="inferred from homology"/>
<accession>A0ABP5JAD8</accession>
<dbReference type="Pfam" id="PF03441">
    <property type="entry name" value="FAD_binding_7"/>
    <property type="match status" value="1"/>
</dbReference>
<dbReference type="Gene3D" id="1.25.40.80">
    <property type="match status" value="1"/>
</dbReference>
<dbReference type="InterPro" id="IPR005101">
    <property type="entry name" value="Cryptochr/Photolyase_FAD-bd"/>
</dbReference>
<dbReference type="InterPro" id="IPR002081">
    <property type="entry name" value="Cryptochrome/DNA_photolyase_1"/>
</dbReference>
<keyword evidence="8" id="KW-1185">Reference proteome</keyword>
<dbReference type="PANTHER" id="PTHR11455">
    <property type="entry name" value="CRYPTOCHROME"/>
    <property type="match status" value="1"/>
</dbReference>
<keyword evidence="2 5" id="KW-0285">Flavoprotein</keyword>
<dbReference type="Gene3D" id="3.40.50.620">
    <property type="entry name" value="HUPs"/>
    <property type="match status" value="1"/>
</dbReference>
<dbReference type="Proteomes" id="UP001501161">
    <property type="component" value="Unassembled WGS sequence"/>
</dbReference>
<evidence type="ECO:0000313" key="8">
    <source>
        <dbReference type="Proteomes" id="UP001501161"/>
    </source>
</evidence>
<evidence type="ECO:0000256" key="1">
    <source>
        <dbReference type="ARBA" id="ARBA00001974"/>
    </source>
</evidence>
<reference evidence="8" key="1">
    <citation type="journal article" date="2019" name="Int. J. Syst. Evol. Microbiol.">
        <title>The Global Catalogue of Microorganisms (GCM) 10K type strain sequencing project: providing services to taxonomists for standard genome sequencing and annotation.</title>
        <authorList>
            <consortium name="The Broad Institute Genomics Platform"/>
            <consortium name="The Broad Institute Genome Sequencing Center for Infectious Disease"/>
            <person name="Wu L."/>
            <person name="Ma J."/>
        </authorList>
    </citation>
    <scope>NUCLEOTIDE SEQUENCE [LARGE SCALE GENOMIC DNA]</scope>
    <source>
        <strain evidence="8">JCM 13813</strain>
    </source>
</reference>
<dbReference type="InterPro" id="IPR018394">
    <property type="entry name" value="DNA_photolyase_1_CS_C"/>
</dbReference>
<evidence type="ECO:0000256" key="5">
    <source>
        <dbReference type="RuleBase" id="RU004182"/>
    </source>
</evidence>
<dbReference type="Gene3D" id="1.10.579.10">
    <property type="entry name" value="DNA Cyclobutane Dipyrimidine Photolyase, subunit A, domain 3"/>
    <property type="match status" value="1"/>
</dbReference>
<evidence type="ECO:0000256" key="3">
    <source>
        <dbReference type="ARBA" id="ARBA00022827"/>
    </source>
</evidence>
<dbReference type="InterPro" id="IPR006050">
    <property type="entry name" value="DNA_photolyase_N"/>
</dbReference>
<comment type="cofactor">
    <cofactor evidence="1">
        <name>FAD</name>
        <dbReference type="ChEBI" id="CHEBI:57692"/>
    </cofactor>
</comment>
<dbReference type="Pfam" id="PF00875">
    <property type="entry name" value="DNA_photolyase"/>
    <property type="match status" value="1"/>
</dbReference>
<sequence>MSVVVVTPGYVEAMSSEKSSVMWFRRDLRVRDNPALLAALEEGTVTALFVLDPALWKGAGPARRAWLSANVLALAERIPLSVHLGDPREVVPRVADGRRVHVCAETTPYGRRRDDAIGSQVDLVPTGSPYAVGPGLVRNGSGGAYQVFSAFARAWREHGWPEPAHTPRSPDLAPADSDQRALDMMEAAVADAPFDLPGAGEDAAWRRWREFRDGGLEDYPTERDRPDHDGTSRLSAYLHLGVLHPRSLLADIDTGSTWATEIAWREFYADVLWHEPASAWHDLKPTLEGMRYDDPEDAIEAWRTGTTGYPIVDAGMRQLLHSGWMHNRLRMITASFLTKDLHVWWPVGARHFLDLLIDGDVASNNHGWQWVAGTGTDASPYFRVFNPITQGLKFDPQGDYVRRWVPELAHLPGKAAHEPWKSDVGYEHDYPRRIVDHADERTEALERYRAARA</sequence>
<gene>
    <name evidence="7" type="ORF">GCM10009726_33220</name>
</gene>
<organism evidence="7 8">
    <name type="scientific">Nocardioides furvisabuli</name>
    <dbReference type="NCBI Taxonomy" id="375542"/>
    <lineage>
        <taxon>Bacteria</taxon>
        <taxon>Bacillati</taxon>
        <taxon>Actinomycetota</taxon>
        <taxon>Actinomycetes</taxon>
        <taxon>Propionibacteriales</taxon>
        <taxon>Nocardioidaceae</taxon>
        <taxon>Nocardioides</taxon>
    </lineage>
</organism>
<dbReference type="PRINTS" id="PR00147">
    <property type="entry name" value="DNAPHOTLYASE"/>
</dbReference>
<comment type="similarity">
    <text evidence="5">Belongs to the DNA photolyase family.</text>
</comment>
<protein>
    <submittedName>
        <fullName evidence="7">Deoxyribodipyrimidine photo-lyase</fullName>
    </submittedName>
</protein>
<dbReference type="InterPro" id="IPR014729">
    <property type="entry name" value="Rossmann-like_a/b/a_fold"/>
</dbReference>
<dbReference type="PROSITE" id="PS51645">
    <property type="entry name" value="PHR_CRY_ALPHA_BETA"/>
    <property type="match status" value="1"/>
</dbReference>
<comment type="caution">
    <text evidence="7">The sequence shown here is derived from an EMBL/GenBank/DDBJ whole genome shotgun (WGS) entry which is preliminary data.</text>
</comment>
<evidence type="ECO:0000259" key="6">
    <source>
        <dbReference type="PROSITE" id="PS51645"/>
    </source>
</evidence>
<dbReference type="PROSITE" id="PS00394">
    <property type="entry name" value="DNA_PHOTOLYASES_1_1"/>
    <property type="match status" value="1"/>
</dbReference>
<keyword evidence="4 5" id="KW-0157">Chromophore</keyword>
<evidence type="ECO:0000313" key="7">
    <source>
        <dbReference type="EMBL" id="GAA2114759.1"/>
    </source>
</evidence>
<dbReference type="InterPro" id="IPR036134">
    <property type="entry name" value="Crypto/Photolyase_FAD-like_sf"/>
</dbReference>
<name>A0ABP5JAD8_9ACTN</name>